<dbReference type="PROSITE" id="PS51257">
    <property type="entry name" value="PROKAR_LIPOPROTEIN"/>
    <property type="match status" value="1"/>
</dbReference>
<keyword evidence="2" id="KW-0175">Coiled coil</keyword>
<protein>
    <submittedName>
        <fullName evidence="9">Efflux transporter periplasmic adaptor subunit</fullName>
    </submittedName>
    <submittedName>
        <fullName evidence="8">RND family efflux system, membrane fusion protein</fullName>
    </submittedName>
</protein>
<dbReference type="Pfam" id="PF25989">
    <property type="entry name" value="YknX_C"/>
    <property type="match status" value="1"/>
</dbReference>
<keyword evidence="3" id="KW-0732">Signal</keyword>
<dbReference type="PANTHER" id="PTHR30158:SF10">
    <property type="entry name" value="CATION EFFLUX PUMP"/>
    <property type="match status" value="1"/>
</dbReference>
<feature type="signal peptide" evidence="3">
    <location>
        <begin position="1"/>
        <end position="24"/>
    </location>
</feature>
<dbReference type="Proteomes" id="UP000221222">
    <property type="component" value="Unassembled WGS sequence"/>
</dbReference>
<gene>
    <name evidence="8" type="ORF">AMOL_1251</name>
    <name evidence="9" type="ORF">CPU12_01380</name>
</gene>
<reference evidence="8 11" key="2">
    <citation type="submission" date="2018-08" db="EMBL/GenBank/DDBJ databases">
        <title>Complete genome of the Arcobacter molluscorum type strain LMG 25693.</title>
        <authorList>
            <person name="Miller W.G."/>
            <person name="Yee E."/>
            <person name="Bono J.L."/>
        </authorList>
    </citation>
    <scope>NUCLEOTIDE SEQUENCE [LARGE SCALE GENOMIC DNA]</scope>
    <source>
        <strain evidence="8 11">CECT 7696</strain>
    </source>
</reference>
<comment type="similarity">
    <text evidence="1">Belongs to the membrane fusion protein (MFP) (TC 8.A.1) family.</text>
</comment>
<evidence type="ECO:0000313" key="9">
    <source>
        <dbReference type="EMBL" id="PHO19459.1"/>
    </source>
</evidence>
<evidence type="ECO:0000256" key="1">
    <source>
        <dbReference type="ARBA" id="ARBA00009477"/>
    </source>
</evidence>
<evidence type="ECO:0000259" key="6">
    <source>
        <dbReference type="Pfam" id="PF25944"/>
    </source>
</evidence>
<dbReference type="Pfam" id="PF25917">
    <property type="entry name" value="BSH_RND"/>
    <property type="match status" value="1"/>
</dbReference>
<keyword evidence="10" id="KW-1185">Reference proteome</keyword>
<dbReference type="GO" id="GO:0022857">
    <property type="term" value="F:transmembrane transporter activity"/>
    <property type="evidence" value="ECO:0007669"/>
    <property type="project" value="InterPro"/>
</dbReference>
<dbReference type="NCBIfam" id="TIGR01730">
    <property type="entry name" value="RND_mfp"/>
    <property type="match status" value="1"/>
</dbReference>
<dbReference type="GO" id="GO:0030313">
    <property type="term" value="C:cell envelope"/>
    <property type="evidence" value="ECO:0007669"/>
    <property type="project" value="UniProtKB-SubCell"/>
</dbReference>
<feature type="domain" description="Multidrug resistance protein MdtA-like barrel-sandwich hybrid" evidence="5">
    <location>
        <begin position="70"/>
        <end position="211"/>
    </location>
</feature>
<organism evidence="9 10">
    <name type="scientific">Malaciobacter molluscorum LMG 25693</name>
    <dbReference type="NCBI Taxonomy" id="870501"/>
    <lineage>
        <taxon>Bacteria</taxon>
        <taxon>Pseudomonadati</taxon>
        <taxon>Campylobacterota</taxon>
        <taxon>Epsilonproteobacteria</taxon>
        <taxon>Campylobacterales</taxon>
        <taxon>Arcobacteraceae</taxon>
        <taxon>Malaciobacter</taxon>
    </lineage>
</organism>
<evidence type="ECO:0000259" key="5">
    <source>
        <dbReference type="Pfam" id="PF25917"/>
    </source>
</evidence>
<dbReference type="Gene3D" id="1.10.287.470">
    <property type="entry name" value="Helix hairpin bin"/>
    <property type="match status" value="1"/>
</dbReference>
<dbReference type="EMBL" id="NXFY01000001">
    <property type="protein sequence ID" value="PHO19459.1"/>
    <property type="molecule type" value="Genomic_DNA"/>
</dbReference>
<dbReference type="Proteomes" id="UP000262712">
    <property type="component" value="Chromosome"/>
</dbReference>
<feature type="domain" description="Multidrug resistance protein MdtA-like alpha-helical hairpin" evidence="4">
    <location>
        <begin position="110"/>
        <end position="179"/>
    </location>
</feature>
<dbReference type="AlphaFoldDB" id="A0A2G1DLU9"/>
<evidence type="ECO:0000313" key="10">
    <source>
        <dbReference type="Proteomes" id="UP000221222"/>
    </source>
</evidence>
<feature type="chain" id="PRO_5044573642" evidence="3">
    <location>
        <begin position="25"/>
        <end position="372"/>
    </location>
</feature>
<evidence type="ECO:0000259" key="7">
    <source>
        <dbReference type="Pfam" id="PF25989"/>
    </source>
</evidence>
<dbReference type="RefSeq" id="WP_099341275.1">
    <property type="nucleotide sequence ID" value="NZ_CP032098.1"/>
</dbReference>
<feature type="domain" description="Multidrug resistance protein MdtA-like beta-barrel" evidence="6">
    <location>
        <begin position="217"/>
        <end position="294"/>
    </location>
</feature>
<evidence type="ECO:0000313" key="8">
    <source>
        <dbReference type="EMBL" id="AXX92232.1"/>
    </source>
</evidence>
<dbReference type="InterPro" id="IPR006143">
    <property type="entry name" value="RND_pump_MFP"/>
</dbReference>
<dbReference type="Gene3D" id="2.40.30.170">
    <property type="match status" value="1"/>
</dbReference>
<dbReference type="InterPro" id="IPR058626">
    <property type="entry name" value="MdtA-like_b-barrel"/>
</dbReference>
<evidence type="ECO:0000256" key="2">
    <source>
        <dbReference type="SAM" id="Coils"/>
    </source>
</evidence>
<dbReference type="SUPFAM" id="SSF111369">
    <property type="entry name" value="HlyD-like secretion proteins"/>
    <property type="match status" value="1"/>
</dbReference>
<evidence type="ECO:0000256" key="3">
    <source>
        <dbReference type="SAM" id="SignalP"/>
    </source>
</evidence>
<accession>A0A2G1DLU9</accession>
<dbReference type="Pfam" id="PF25944">
    <property type="entry name" value="Beta-barrel_RND"/>
    <property type="match status" value="1"/>
</dbReference>
<feature type="coiled-coil region" evidence="2">
    <location>
        <begin position="110"/>
        <end position="175"/>
    </location>
</feature>
<dbReference type="KEGG" id="amol:AMOL_1251"/>
<dbReference type="GO" id="GO:0046677">
    <property type="term" value="P:response to antibiotic"/>
    <property type="evidence" value="ECO:0007669"/>
    <property type="project" value="TreeGrafter"/>
</dbReference>
<dbReference type="InterPro" id="IPR058624">
    <property type="entry name" value="MdtA-like_HH"/>
</dbReference>
<dbReference type="InterPro" id="IPR058637">
    <property type="entry name" value="YknX-like_C"/>
</dbReference>
<evidence type="ECO:0000313" key="11">
    <source>
        <dbReference type="Proteomes" id="UP000262712"/>
    </source>
</evidence>
<dbReference type="PANTHER" id="PTHR30158">
    <property type="entry name" value="ACRA/E-RELATED COMPONENT OF DRUG EFFLUX TRANSPORTER"/>
    <property type="match status" value="1"/>
</dbReference>
<dbReference type="InterPro" id="IPR058625">
    <property type="entry name" value="MdtA-like_BSH"/>
</dbReference>
<sequence length="372" mass="41527">MISFSNKKIVALAVVTALAFSACSDESSKKQEGQKAQQERPALPVKVYKTKSETPVISKEYPGLIKAVEDVNVVARVSGTLEEKYFKEGEFVKKGKLLYKIEQDVYKSNLNMAKANVRKAQANYDKTLKDYNRAKKLFSNKAISQQKYDEYVFSYQDALAQLESNKASLQKAQIEYDYTTVDAPISGIVGIKHRDIGDYVGTTTENSLLVTITAINPIHVEFSLRKDDLNDILPQIRSGKTSISLDHNGKTYEGQVDYISPKLDVSTDTLLLRAKFENDANDLIVGQFTKIKINNIKMKNVFIIPESAVMKTVDGDFVYVIENSIAKIRPVKLGQLLDRGIVITNGLKSNEEVIISNIAKTRPNTKVQVIGK</sequence>
<name>A0A2G1DLU9_9BACT</name>
<dbReference type="Gene3D" id="2.40.50.100">
    <property type="match status" value="1"/>
</dbReference>
<feature type="domain" description="YknX-like C-terminal permuted SH3-like" evidence="7">
    <location>
        <begin position="304"/>
        <end position="357"/>
    </location>
</feature>
<reference evidence="9 10" key="1">
    <citation type="submission" date="2017-09" db="EMBL/GenBank/DDBJ databases">
        <title>Arcobacter canalis sp. nov., a new species isolated from a water canal contaminated with urban sewage.</title>
        <authorList>
            <person name="Perez-Cataluna A."/>
            <person name="Salas-Masso N."/>
            <person name="Figueras M.J."/>
        </authorList>
    </citation>
    <scope>NUCLEOTIDE SEQUENCE [LARGE SCALE GENOMIC DNA]</scope>
    <source>
        <strain evidence="9 10">F98-3</strain>
    </source>
</reference>
<proteinExistence type="inferred from homology"/>
<evidence type="ECO:0000259" key="4">
    <source>
        <dbReference type="Pfam" id="PF25876"/>
    </source>
</evidence>
<dbReference type="Pfam" id="PF25876">
    <property type="entry name" value="HH_MFP_RND"/>
    <property type="match status" value="1"/>
</dbReference>
<dbReference type="EMBL" id="CP032098">
    <property type="protein sequence ID" value="AXX92232.1"/>
    <property type="molecule type" value="Genomic_DNA"/>
</dbReference>
<dbReference type="GO" id="GO:0005886">
    <property type="term" value="C:plasma membrane"/>
    <property type="evidence" value="ECO:0007669"/>
    <property type="project" value="TreeGrafter"/>
</dbReference>
<dbReference type="Gene3D" id="2.40.420.20">
    <property type="match status" value="1"/>
</dbReference>